<dbReference type="InterPro" id="IPR012295">
    <property type="entry name" value="TBP_dom_sf"/>
</dbReference>
<dbReference type="EMBL" id="MN739851">
    <property type="protein sequence ID" value="QHT74510.1"/>
    <property type="molecule type" value="Genomic_DNA"/>
</dbReference>
<evidence type="ECO:0000313" key="1">
    <source>
        <dbReference type="EMBL" id="QHT74510.1"/>
    </source>
</evidence>
<organism evidence="1">
    <name type="scientific">viral metagenome</name>
    <dbReference type="NCBI Taxonomy" id="1070528"/>
    <lineage>
        <taxon>unclassified sequences</taxon>
        <taxon>metagenomes</taxon>
        <taxon>organismal metagenomes</taxon>
    </lineage>
</organism>
<proteinExistence type="predicted"/>
<accession>A0A6C0H2A4</accession>
<sequence length="402" mass="46587">MSVNDEWLQFLNKQYSITTSTRQNVLAKSTTTSAALATNINTNTEVCLDEIDEEDDAPACEDLYISTKTKVLFLNTPIDIYDIFWKIPVIEYWKTEEGVVKKQMKIVSKTPEEYEDYKKKLEGVSYYTENIIKQIDNPTARRIKFKDERKITVGLSKKDIMNCRGKVKNAFYNCFAMILRFNYGSNAETNSFKEIHVKIFNTGKLEIPGVLNTELLDIVKRMILDILQPNTETPLNFIETNSDDNVLINSNFNCGYYVNRENLYSILMSEKYNIESSYDPCSYPGVKCKFYFNNKIGFDETLQNGQISTEDKMMKMSELGLNNKYTEVSFMIFRTGSCLIVGNCSEKILKFVFEFIKKILIEEYKNIKVITDDAVVKVKKVKPRKKTIVVTPEYYNTVVNQR</sequence>
<name>A0A6C0H2A4_9ZZZZ</name>
<dbReference type="SUPFAM" id="SSF55945">
    <property type="entry name" value="TATA-box binding protein-like"/>
    <property type="match status" value="1"/>
</dbReference>
<reference evidence="1" key="1">
    <citation type="journal article" date="2020" name="Nature">
        <title>Giant virus diversity and host interactions through global metagenomics.</title>
        <authorList>
            <person name="Schulz F."/>
            <person name="Roux S."/>
            <person name="Paez-Espino D."/>
            <person name="Jungbluth S."/>
            <person name="Walsh D.A."/>
            <person name="Denef V.J."/>
            <person name="McMahon K.D."/>
            <person name="Konstantinidis K.T."/>
            <person name="Eloe-Fadrosh E.A."/>
            <person name="Kyrpides N.C."/>
            <person name="Woyke T."/>
        </authorList>
    </citation>
    <scope>NUCLEOTIDE SEQUENCE</scope>
    <source>
        <strain evidence="1">GVMAG-M-3300023179-59</strain>
    </source>
</reference>
<protein>
    <submittedName>
        <fullName evidence="1">Uncharacterized protein</fullName>
    </submittedName>
</protein>
<dbReference type="AlphaFoldDB" id="A0A6C0H2A4"/>
<dbReference type="Gene3D" id="3.30.310.10">
    <property type="entry name" value="TATA-Binding Protein"/>
    <property type="match status" value="1"/>
</dbReference>